<gene>
    <name evidence="3" type="ORF">E3T49_05625</name>
</gene>
<feature type="transmembrane region" description="Helical" evidence="2">
    <location>
        <begin position="67"/>
        <end position="86"/>
    </location>
</feature>
<dbReference type="RefSeq" id="WP_134423987.1">
    <property type="nucleotide sequence ID" value="NZ_SOHA01000012.1"/>
</dbReference>
<dbReference type="EMBL" id="SOHA01000012">
    <property type="protein sequence ID" value="TFD31737.1"/>
    <property type="molecule type" value="Genomic_DNA"/>
</dbReference>
<keyword evidence="4" id="KW-1185">Reference proteome</keyword>
<feature type="transmembrane region" description="Helical" evidence="2">
    <location>
        <begin position="159"/>
        <end position="183"/>
    </location>
</feature>
<evidence type="ECO:0008006" key="5">
    <source>
        <dbReference type="Google" id="ProtNLM"/>
    </source>
</evidence>
<evidence type="ECO:0000313" key="4">
    <source>
        <dbReference type="Proteomes" id="UP000297472"/>
    </source>
</evidence>
<feature type="transmembrane region" description="Helical" evidence="2">
    <location>
        <begin position="42"/>
        <end position="60"/>
    </location>
</feature>
<proteinExistence type="predicted"/>
<organism evidence="3 4">
    <name type="scientific">Cryobacterium cryoconiti</name>
    <dbReference type="NCBI Taxonomy" id="1259239"/>
    <lineage>
        <taxon>Bacteria</taxon>
        <taxon>Bacillati</taxon>
        <taxon>Actinomycetota</taxon>
        <taxon>Actinomycetes</taxon>
        <taxon>Micrococcales</taxon>
        <taxon>Microbacteriaceae</taxon>
        <taxon>Cryobacterium</taxon>
    </lineage>
</organism>
<accession>A0A4Y8K297</accession>
<feature type="region of interest" description="Disordered" evidence="1">
    <location>
        <begin position="470"/>
        <end position="494"/>
    </location>
</feature>
<dbReference type="Proteomes" id="UP000297472">
    <property type="component" value="Unassembled WGS sequence"/>
</dbReference>
<comment type="caution">
    <text evidence="3">The sequence shown here is derived from an EMBL/GenBank/DDBJ whole genome shotgun (WGS) entry which is preliminary data.</text>
</comment>
<feature type="transmembrane region" description="Helical" evidence="2">
    <location>
        <begin position="258"/>
        <end position="276"/>
    </location>
</feature>
<feature type="transmembrane region" description="Helical" evidence="2">
    <location>
        <begin position="106"/>
        <end position="126"/>
    </location>
</feature>
<feature type="transmembrane region" description="Helical" evidence="2">
    <location>
        <begin position="235"/>
        <end position="252"/>
    </location>
</feature>
<feature type="transmembrane region" description="Helical" evidence="2">
    <location>
        <begin position="417"/>
        <end position="440"/>
    </location>
</feature>
<dbReference type="OrthoDB" id="8229713at2"/>
<keyword evidence="2" id="KW-0812">Transmembrane</keyword>
<name>A0A4Y8K297_9MICO</name>
<feature type="transmembrane region" description="Helical" evidence="2">
    <location>
        <begin position="283"/>
        <end position="301"/>
    </location>
</feature>
<dbReference type="AlphaFoldDB" id="A0A4Y8K297"/>
<evidence type="ECO:0000313" key="3">
    <source>
        <dbReference type="EMBL" id="TFD31737.1"/>
    </source>
</evidence>
<protein>
    <recommendedName>
        <fullName evidence="5">Oligosaccharide repeat unit polymerase</fullName>
    </recommendedName>
</protein>
<feature type="transmembrane region" description="Helical" evidence="2">
    <location>
        <begin position="203"/>
        <end position="223"/>
    </location>
</feature>
<evidence type="ECO:0000256" key="2">
    <source>
        <dbReference type="SAM" id="Phobius"/>
    </source>
</evidence>
<feature type="transmembrane region" description="Helical" evidence="2">
    <location>
        <begin position="446"/>
        <end position="465"/>
    </location>
</feature>
<keyword evidence="2" id="KW-0472">Membrane</keyword>
<feature type="transmembrane region" description="Helical" evidence="2">
    <location>
        <begin position="390"/>
        <end position="410"/>
    </location>
</feature>
<evidence type="ECO:0000256" key="1">
    <source>
        <dbReference type="SAM" id="MobiDB-lite"/>
    </source>
</evidence>
<feature type="transmembrane region" description="Helical" evidence="2">
    <location>
        <begin position="12"/>
        <end position="30"/>
    </location>
</feature>
<sequence length="494" mass="52712">MTPTGIRYGSAFGYLVIGAVLAGGIPLLLITEIADVGRSDGWPLTLALVVWAGVRLTAVIAAGQPTLFNFFFWLFVYIFMGIAPTVQMRSGLLSPTTAGVDQGFDVPTALLVWLGVLCYEAGRYAAWLKARSTRRRTGASAVAIPGPESVRGVNSSATFLLVGAGALASAWFIYKVGIGSLFGSRDQGFAARNAAWPDPAIRSIMYALAIYPLLVGIGALAQLRRRSERTAARRYTALIIAAAAVLLVVVNPVSSARYSLGTVLFALAAFAGALATPRRLRTSLLGALFGLMFLFPIADAFRRPDPNFVRNGFFGEYRGNSDYDAFWQIANAYSYVVDGLVEPGRQALGVIFSWVPRALWSDKPVDTGILLANYRGYNFDNLSSPLWAEFLVNGGIPALIAGFIFVGYAVKRLDIKLAPAFAAGGAWAIVGSIFPVYMTILLRGSLLQAAGVVWVALLCLLVVTARTPSGQASTESGLRPPKPLSAEGLPRKIG</sequence>
<keyword evidence="2" id="KW-1133">Transmembrane helix</keyword>
<reference evidence="3 4" key="1">
    <citation type="submission" date="2019-03" db="EMBL/GenBank/DDBJ databases">
        <title>Genomics of glacier-inhabiting Cryobacterium strains.</title>
        <authorList>
            <person name="Liu Q."/>
            <person name="Xin Y.-H."/>
        </authorList>
    </citation>
    <scope>NUCLEOTIDE SEQUENCE [LARGE SCALE GENOMIC DNA]</scope>
    <source>
        <strain evidence="3 4">TMT1-51</strain>
    </source>
</reference>